<gene>
    <name evidence="1" type="ORF">L1987_54060</name>
</gene>
<comment type="caution">
    <text evidence="1">The sequence shown here is derived from an EMBL/GenBank/DDBJ whole genome shotgun (WGS) entry which is preliminary data.</text>
</comment>
<evidence type="ECO:0000313" key="1">
    <source>
        <dbReference type="EMBL" id="KAI3754280.1"/>
    </source>
</evidence>
<accession>A0ACB9E6J0</accession>
<keyword evidence="2" id="KW-1185">Reference proteome</keyword>
<dbReference type="EMBL" id="CM042035">
    <property type="protein sequence ID" value="KAI3754280.1"/>
    <property type="molecule type" value="Genomic_DNA"/>
</dbReference>
<name>A0ACB9E6J0_9ASTR</name>
<sequence>MRDKGKITVSNQYASLGGPVLEDFDDYFDGVTGLWESERETAHYYIEYGFKPPDFVFKSGSPKLKAYFSQLREVDSTDPSGPSKVIEEDEVIGSADDEESPDDLLLG</sequence>
<proteinExistence type="predicted"/>
<reference evidence="1 2" key="2">
    <citation type="journal article" date="2022" name="Mol. Ecol. Resour.">
        <title>The genomes of chicory, endive, great burdock and yacon provide insights into Asteraceae paleo-polyploidization history and plant inulin production.</title>
        <authorList>
            <person name="Fan W."/>
            <person name="Wang S."/>
            <person name="Wang H."/>
            <person name="Wang A."/>
            <person name="Jiang F."/>
            <person name="Liu H."/>
            <person name="Zhao H."/>
            <person name="Xu D."/>
            <person name="Zhang Y."/>
        </authorList>
    </citation>
    <scope>NUCLEOTIDE SEQUENCE [LARGE SCALE GENOMIC DNA]</scope>
    <source>
        <strain evidence="2">cv. Yunnan</strain>
        <tissue evidence="1">Leaves</tissue>
    </source>
</reference>
<reference evidence="2" key="1">
    <citation type="journal article" date="2022" name="Mol. Ecol. Resour.">
        <title>The genomes of chicory, endive, great burdock and yacon provide insights into Asteraceae palaeo-polyploidization history and plant inulin production.</title>
        <authorList>
            <person name="Fan W."/>
            <person name="Wang S."/>
            <person name="Wang H."/>
            <person name="Wang A."/>
            <person name="Jiang F."/>
            <person name="Liu H."/>
            <person name="Zhao H."/>
            <person name="Xu D."/>
            <person name="Zhang Y."/>
        </authorList>
    </citation>
    <scope>NUCLEOTIDE SEQUENCE [LARGE SCALE GENOMIC DNA]</scope>
    <source>
        <strain evidence="2">cv. Yunnan</strain>
    </source>
</reference>
<organism evidence="1 2">
    <name type="scientific">Smallanthus sonchifolius</name>
    <dbReference type="NCBI Taxonomy" id="185202"/>
    <lineage>
        <taxon>Eukaryota</taxon>
        <taxon>Viridiplantae</taxon>
        <taxon>Streptophyta</taxon>
        <taxon>Embryophyta</taxon>
        <taxon>Tracheophyta</taxon>
        <taxon>Spermatophyta</taxon>
        <taxon>Magnoliopsida</taxon>
        <taxon>eudicotyledons</taxon>
        <taxon>Gunneridae</taxon>
        <taxon>Pentapetalae</taxon>
        <taxon>asterids</taxon>
        <taxon>campanulids</taxon>
        <taxon>Asterales</taxon>
        <taxon>Asteraceae</taxon>
        <taxon>Asteroideae</taxon>
        <taxon>Heliantheae alliance</taxon>
        <taxon>Millerieae</taxon>
        <taxon>Smallanthus</taxon>
    </lineage>
</organism>
<protein>
    <submittedName>
        <fullName evidence="1">Uncharacterized protein</fullName>
    </submittedName>
</protein>
<dbReference type="Proteomes" id="UP001056120">
    <property type="component" value="Linkage Group LG18"/>
</dbReference>
<evidence type="ECO:0000313" key="2">
    <source>
        <dbReference type="Proteomes" id="UP001056120"/>
    </source>
</evidence>